<dbReference type="AlphaFoldDB" id="A0A504Z659"/>
<evidence type="ECO:0000256" key="1">
    <source>
        <dbReference type="SAM" id="Phobius"/>
    </source>
</evidence>
<comment type="caution">
    <text evidence="2">The sequence shown here is derived from an EMBL/GenBank/DDBJ whole genome shotgun (WGS) entry which is preliminary data.</text>
</comment>
<organism evidence="2 3">
    <name type="scientific">Fasciola gigantica</name>
    <name type="common">Giant liver fluke</name>
    <dbReference type="NCBI Taxonomy" id="46835"/>
    <lineage>
        <taxon>Eukaryota</taxon>
        <taxon>Metazoa</taxon>
        <taxon>Spiralia</taxon>
        <taxon>Lophotrochozoa</taxon>
        <taxon>Platyhelminthes</taxon>
        <taxon>Trematoda</taxon>
        <taxon>Digenea</taxon>
        <taxon>Plagiorchiida</taxon>
        <taxon>Echinostomata</taxon>
        <taxon>Echinostomatoidea</taxon>
        <taxon>Fasciolidae</taxon>
        <taxon>Fasciola</taxon>
    </lineage>
</organism>
<keyword evidence="1" id="KW-0472">Membrane</keyword>
<sequence length="341" mass="39702">MAYVGRCVYCSRFERNLQHRTIWAKTFKHVILPSLTAMLFFPFTGYHSGPFNVQLFGIQKEIHISLMYLIVIPLSIAFGLLWFALRQDPRIGYPLQCILATFIVQFVLSYDFILPSMKQLSILFLFVLPFEIVDKIVFPMLNIGLLYWEMGWLGRWKINRIIETLLSHSLGFDGSSLPGGFRISVAHFTGWENGNCSYLEYNGLLPFAHVLLPGLICALFMLHDCQQQVRYCRNFSASVIGEDKISVLNSNNFLPESNPQIIIRDECQVIRYWSRRCRLYRRILTRRDDHSITESVHKFLYYSLPPSSLSLVSHTNSSYFTFDNNKYCFWKLSISLIRPAI</sequence>
<accession>A0A504Z659</accession>
<keyword evidence="1" id="KW-1133">Transmembrane helix</keyword>
<evidence type="ECO:0000313" key="3">
    <source>
        <dbReference type="Proteomes" id="UP000316759"/>
    </source>
</evidence>
<reference evidence="2 3" key="1">
    <citation type="submission" date="2019-04" db="EMBL/GenBank/DDBJ databases">
        <title>Annotation for the trematode Fasciola gigantica.</title>
        <authorList>
            <person name="Choi Y.-J."/>
        </authorList>
    </citation>
    <scope>NUCLEOTIDE SEQUENCE [LARGE SCALE GENOMIC DNA]</scope>
    <source>
        <strain evidence="2">Uganda_cow_1</strain>
    </source>
</reference>
<dbReference type="EMBL" id="SUNJ01000112">
    <property type="protein sequence ID" value="TPP67881.1"/>
    <property type="molecule type" value="Genomic_DNA"/>
</dbReference>
<gene>
    <name evidence="2" type="ORF">FGIG_01231</name>
</gene>
<name>A0A504Z659_FASGI</name>
<dbReference type="Proteomes" id="UP000316759">
    <property type="component" value="Unassembled WGS sequence"/>
</dbReference>
<evidence type="ECO:0000313" key="2">
    <source>
        <dbReference type="EMBL" id="TPP67881.1"/>
    </source>
</evidence>
<proteinExistence type="predicted"/>
<keyword evidence="1" id="KW-0812">Transmembrane</keyword>
<dbReference type="OrthoDB" id="29661at2759"/>
<feature type="transmembrane region" description="Helical" evidence="1">
    <location>
        <begin position="26"/>
        <end position="46"/>
    </location>
</feature>
<feature type="transmembrane region" description="Helical" evidence="1">
    <location>
        <begin position="91"/>
        <end position="110"/>
    </location>
</feature>
<feature type="transmembrane region" description="Helical" evidence="1">
    <location>
        <begin position="66"/>
        <end position="85"/>
    </location>
</feature>
<keyword evidence="3" id="KW-1185">Reference proteome</keyword>
<protein>
    <submittedName>
        <fullName evidence="2">Uncharacterized protein</fullName>
    </submittedName>
</protein>